<dbReference type="Gene3D" id="3.40.350.10">
    <property type="entry name" value="Creatinase/prolidase N-terminal domain"/>
    <property type="match status" value="1"/>
</dbReference>
<dbReference type="InterPro" id="IPR000994">
    <property type="entry name" value="Pept_M24"/>
</dbReference>
<evidence type="ECO:0000256" key="13">
    <source>
        <dbReference type="RuleBase" id="RU000590"/>
    </source>
</evidence>
<dbReference type="SMART" id="SM01011">
    <property type="entry name" value="AMP_N"/>
    <property type="match status" value="1"/>
</dbReference>
<dbReference type="GO" id="GO:0030145">
    <property type="term" value="F:manganese ion binding"/>
    <property type="evidence" value="ECO:0007669"/>
    <property type="project" value="InterPro"/>
</dbReference>
<dbReference type="Pfam" id="PF00557">
    <property type="entry name" value="Peptidase_M24"/>
    <property type="match status" value="1"/>
</dbReference>
<evidence type="ECO:0000256" key="7">
    <source>
        <dbReference type="ARBA" id="ARBA00022801"/>
    </source>
</evidence>
<comment type="caution">
    <text evidence="15">The sequence shown here is derived from an EMBL/GenBank/DDBJ whole genome shotgun (WGS) entry which is preliminary data.</text>
</comment>
<gene>
    <name evidence="15" type="ORF">IPL58_04985</name>
</gene>
<dbReference type="Pfam" id="PF05195">
    <property type="entry name" value="AMP_N"/>
    <property type="match status" value="1"/>
</dbReference>
<dbReference type="InterPro" id="IPR052433">
    <property type="entry name" value="X-Pro_dipept-like"/>
</dbReference>
<dbReference type="Proteomes" id="UP000886689">
    <property type="component" value="Unassembled WGS sequence"/>
</dbReference>
<evidence type="ECO:0000313" key="15">
    <source>
        <dbReference type="EMBL" id="MBK8523523.1"/>
    </source>
</evidence>
<proteinExistence type="inferred from homology"/>
<dbReference type="PANTHER" id="PTHR43226:SF4">
    <property type="entry name" value="XAA-PRO AMINOPEPTIDASE 3"/>
    <property type="match status" value="1"/>
</dbReference>
<dbReference type="GO" id="GO:0005829">
    <property type="term" value="C:cytosol"/>
    <property type="evidence" value="ECO:0007669"/>
    <property type="project" value="TreeGrafter"/>
</dbReference>
<evidence type="ECO:0000259" key="14">
    <source>
        <dbReference type="SMART" id="SM01011"/>
    </source>
</evidence>
<evidence type="ECO:0000256" key="11">
    <source>
        <dbReference type="ARBA" id="ARBA00075356"/>
    </source>
</evidence>
<evidence type="ECO:0000256" key="8">
    <source>
        <dbReference type="ARBA" id="ARBA00023049"/>
    </source>
</evidence>
<comment type="cofactor">
    <cofactor evidence="2">
        <name>Mn(2+)</name>
        <dbReference type="ChEBI" id="CHEBI:29035"/>
    </cofactor>
</comment>
<comment type="catalytic activity">
    <reaction evidence="1">
        <text>Release of any N-terminal amino acid, including proline, that is linked to proline, even from a dipeptide or tripeptide.</text>
        <dbReference type="EC" id="3.4.11.9"/>
    </reaction>
</comment>
<keyword evidence="6 13" id="KW-0479">Metal-binding</keyword>
<evidence type="ECO:0000256" key="12">
    <source>
        <dbReference type="ARBA" id="ARBA00081411"/>
    </source>
</evidence>
<keyword evidence="5" id="KW-0645">Protease</keyword>
<dbReference type="PANTHER" id="PTHR43226">
    <property type="entry name" value="XAA-PRO AMINOPEPTIDASE 3"/>
    <property type="match status" value="1"/>
</dbReference>
<evidence type="ECO:0000256" key="1">
    <source>
        <dbReference type="ARBA" id="ARBA00001424"/>
    </source>
</evidence>
<evidence type="ECO:0000256" key="3">
    <source>
        <dbReference type="ARBA" id="ARBA00008766"/>
    </source>
</evidence>
<dbReference type="EC" id="3.4.11.9" evidence="4"/>
<evidence type="ECO:0000256" key="10">
    <source>
        <dbReference type="ARBA" id="ARBA00069363"/>
    </source>
</evidence>
<dbReference type="InterPro" id="IPR036005">
    <property type="entry name" value="Creatinase/aminopeptidase-like"/>
</dbReference>
<dbReference type="SUPFAM" id="SSF53092">
    <property type="entry name" value="Creatinase/prolidase N-terminal domain"/>
    <property type="match status" value="1"/>
</dbReference>
<dbReference type="InterPro" id="IPR001131">
    <property type="entry name" value="Peptidase_M24B_aminopep-P_CS"/>
</dbReference>
<reference evidence="15" key="1">
    <citation type="submission" date="2020-10" db="EMBL/GenBank/DDBJ databases">
        <title>Connecting structure to function with the recovery of over 1000 high-quality activated sludge metagenome-assembled genomes encoding full-length rRNA genes using long-read sequencing.</title>
        <authorList>
            <person name="Singleton C.M."/>
            <person name="Petriglieri F."/>
            <person name="Kristensen J.M."/>
            <person name="Kirkegaard R.H."/>
            <person name="Michaelsen T.Y."/>
            <person name="Andersen M.H."/>
            <person name="Karst S.M."/>
            <person name="Dueholm M.S."/>
            <person name="Nielsen P.H."/>
            <person name="Albertsen M."/>
        </authorList>
    </citation>
    <scope>NUCLEOTIDE SEQUENCE</scope>
    <source>
        <strain evidence="15">Hirt_18-Q3-R61-65_BATAC.395</strain>
    </source>
</reference>
<sequence>MTHTAFTARRQRLLAKLGNGIAIVPTAPERVRNRDSHHPYRFDSYFWYLTGFPEPEAVAVLCGGAVPQTLLFCREKNEAREIWDGYRYGPEAACKAFAFDATYPISELEQRLPDLMADRSVLWHSVGHDTEWDTRIAASLNAVRAQSRNGKRAPREIHDLRALLDEMRLIKDGSEIDTMRRAAVISAAGHARAMRHCRPGMAEYELEAELIHEFRHRGANGHAYTPIVAGGHNACVLHYVENNRVLAEHALVLIDAGCEVDGYAADITRTFPVSGRFSTAQRDCYEVVLAAQSAAIATIHPGASFMAYHDAAVRVLAQGMIDLGLLTGSVDGAIESEAYKRFYMHRTGHWLGLDVHDAGEYKENTDGGEWVKLQTGMTLTVEPGLYIRAATDVPQHLHGIGIRIEDDVVVTDTGCDVYTDAPKTVAELEEVMRRD</sequence>
<organism evidence="15 16">
    <name type="scientific">Candidatus Proximibacter danicus</name>
    <dbReference type="NCBI Taxonomy" id="2954365"/>
    <lineage>
        <taxon>Bacteria</taxon>
        <taxon>Pseudomonadati</taxon>
        <taxon>Pseudomonadota</taxon>
        <taxon>Betaproteobacteria</taxon>
        <taxon>Candidatus Proximibacter</taxon>
    </lineage>
</organism>
<evidence type="ECO:0000256" key="9">
    <source>
        <dbReference type="ARBA" id="ARBA00023211"/>
    </source>
</evidence>
<evidence type="ECO:0000256" key="2">
    <source>
        <dbReference type="ARBA" id="ARBA00001936"/>
    </source>
</evidence>
<dbReference type="AlphaFoldDB" id="A0A9D7K142"/>
<accession>A0A9D7K142</accession>
<dbReference type="InterPro" id="IPR007865">
    <property type="entry name" value="Aminopep_P_N"/>
</dbReference>
<dbReference type="InterPro" id="IPR029149">
    <property type="entry name" value="Creatin/AminoP/Spt16_N"/>
</dbReference>
<dbReference type="CDD" id="cd01087">
    <property type="entry name" value="Prolidase"/>
    <property type="match status" value="1"/>
</dbReference>
<keyword evidence="7" id="KW-0378">Hydrolase</keyword>
<dbReference type="GO" id="GO:0006508">
    <property type="term" value="P:proteolysis"/>
    <property type="evidence" value="ECO:0007669"/>
    <property type="project" value="UniProtKB-KW"/>
</dbReference>
<evidence type="ECO:0000256" key="5">
    <source>
        <dbReference type="ARBA" id="ARBA00022670"/>
    </source>
</evidence>
<name>A0A9D7K142_9PROT</name>
<protein>
    <recommendedName>
        <fullName evidence="10">Xaa-Pro aminopeptidase</fullName>
        <ecNumber evidence="4">3.4.11.9</ecNumber>
    </recommendedName>
    <alternativeName>
        <fullName evidence="11">Aminopeptidase P II</fullName>
    </alternativeName>
    <alternativeName>
        <fullName evidence="12">X-Pro aminopeptidase</fullName>
    </alternativeName>
</protein>
<keyword evidence="8" id="KW-0482">Metalloprotease</keyword>
<keyword evidence="15" id="KW-0031">Aminopeptidase</keyword>
<keyword evidence="9" id="KW-0464">Manganese</keyword>
<comment type="similarity">
    <text evidence="3 13">Belongs to the peptidase M24B family.</text>
</comment>
<evidence type="ECO:0000313" key="16">
    <source>
        <dbReference type="Proteomes" id="UP000886689"/>
    </source>
</evidence>
<dbReference type="SUPFAM" id="SSF55920">
    <property type="entry name" value="Creatinase/aminopeptidase"/>
    <property type="match status" value="1"/>
</dbReference>
<dbReference type="FunFam" id="3.90.230.10:FF:000002">
    <property type="entry name" value="Xaa-Pro aminopeptidase 3"/>
    <property type="match status" value="1"/>
</dbReference>
<dbReference type="GO" id="GO:0070006">
    <property type="term" value="F:metalloaminopeptidase activity"/>
    <property type="evidence" value="ECO:0007669"/>
    <property type="project" value="InterPro"/>
</dbReference>
<evidence type="ECO:0000256" key="4">
    <source>
        <dbReference type="ARBA" id="ARBA00012574"/>
    </source>
</evidence>
<evidence type="ECO:0000256" key="6">
    <source>
        <dbReference type="ARBA" id="ARBA00022723"/>
    </source>
</evidence>
<feature type="domain" description="Aminopeptidase P N-terminal" evidence="14">
    <location>
        <begin position="1"/>
        <end position="133"/>
    </location>
</feature>
<dbReference type="EMBL" id="JADJUC010000003">
    <property type="protein sequence ID" value="MBK8523523.1"/>
    <property type="molecule type" value="Genomic_DNA"/>
</dbReference>
<dbReference type="PROSITE" id="PS00491">
    <property type="entry name" value="PROLINE_PEPTIDASE"/>
    <property type="match status" value="1"/>
</dbReference>
<dbReference type="Gene3D" id="3.90.230.10">
    <property type="entry name" value="Creatinase/methionine aminopeptidase superfamily"/>
    <property type="match status" value="1"/>
</dbReference>